<dbReference type="Proteomes" id="UP000663873">
    <property type="component" value="Unassembled WGS sequence"/>
</dbReference>
<dbReference type="EMBL" id="CAJOBO010001099">
    <property type="protein sequence ID" value="CAF4337497.1"/>
    <property type="molecule type" value="Genomic_DNA"/>
</dbReference>
<dbReference type="Proteomes" id="UP000663862">
    <property type="component" value="Unassembled WGS sequence"/>
</dbReference>
<feature type="signal peptide" evidence="1">
    <location>
        <begin position="1"/>
        <end position="21"/>
    </location>
</feature>
<dbReference type="EMBL" id="CAJNXB010001816">
    <property type="protein sequence ID" value="CAF3196578.1"/>
    <property type="molecule type" value="Genomic_DNA"/>
</dbReference>
<reference evidence="6" key="1">
    <citation type="submission" date="2021-02" db="EMBL/GenBank/DDBJ databases">
        <authorList>
            <person name="Nowell W R."/>
        </authorList>
    </citation>
    <scope>NUCLEOTIDE SEQUENCE</scope>
</reference>
<dbReference type="AlphaFoldDB" id="A0A820SP61"/>
<dbReference type="EMBL" id="CAJOBQ010001136">
    <property type="protein sequence ID" value="CAF4459353.1"/>
    <property type="molecule type" value="Genomic_DNA"/>
</dbReference>
<accession>A0A820SP61</accession>
<name>A0A820SP61_9BILA</name>
<evidence type="ECO:0000313" key="8">
    <source>
        <dbReference type="EMBL" id="CAF4747783.1"/>
    </source>
</evidence>
<evidence type="ECO:0000313" key="2">
    <source>
        <dbReference type="EMBL" id="CAF3196578.1"/>
    </source>
</evidence>
<evidence type="ECO:0000313" key="10">
    <source>
        <dbReference type="Proteomes" id="UP000663873"/>
    </source>
</evidence>
<dbReference type="Proteomes" id="UP000663838">
    <property type="component" value="Unassembled WGS sequence"/>
</dbReference>
<evidence type="ECO:0000313" key="7">
    <source>
        <dbReference type="EMBL" id="CAF4544371.1"/>
    </source>
</evidence>
<dbReference type="Proteomes" id="UP000663869">
    <property type="component" value="Unassembled WGS sequence"/>
</dbReference>
<dbReference type="EMBL" id="CAJNYU010001910">
    <property type="protein sequence ID" value="CAF3478926.1"/>
    <property type="molecule type" value="Genomic_DNA"/>
</dbReference>
<evidence type="ECO:0000313" key="3">
    <source>
        <dbReference type="EMBL" id="CAF3478926.1"/>
    </source>
</evidence>
<keyword evidence="1" id="KW-0732">Signal</keyword>
<dbReference type="Proteomes" id="UP000663851">
    <property type="component" value="Unassembled WGS sequence"/>
</dbReference>
<evidence type="ECO:0000313" key="4">
    <source>
        <dbReference type="EMBL" id="CAF4149622.1"/>
    </source>
</evidence>
<organism evidence="6 9">
    <name type="scientific">Rotaria socialis</name>
    <dbReference type="NCBI Taxonomy" id="392032"/>
    <lineage>
        <taxon>Eukaryota</taxon>
        <taxon>Metazoa</taxon>
        <taxon>Spiralia</taxon>
        <taxon>Gnathifera</taxon>
        <taxon>Rotifera</taxon>
        <taxon>Eurotatoria</taxon>
        <taxon>Bdelloidea</taxon>
        <taxon>Philodinida</taxon>
        <taxon>Philodinidae</taxon>
        <taxon>Rotaria</taxon>
    </lineage>
</organism>
<dbReference type="Proteomes" id="UP000663848">
    <property type="component" value="Unassembled WGS sequence"/>
</dbReference>
<evidence type="ECO:0000313" key="9">
    <source>
        <dbReference type="Proteomes" id="UP000663862"/>
    </source>
</evidence>
<protein>
    <submittedName>
        <fullName evidence="6">Uncharacterized protein</fullName>
    </submittedName>
</protein>
<proteinExistence type="predicted"/>
<evidence type="ECO:0000313" key="6">
    <source>
        <dbReference type="EMBL" id="CAF4459353.1"/>
    </source>
</evidence>
<comment type="caution">
    <text evidence="6">The sequence shown here is derived from an EMBL/GenBank/DDBJ whole genome shotgun (WGS) entry which is preliminary data.</text>
</comment>
<gene>
    <name evidence="3" type="ORF">FME351_LOCUS15355</name>
    <name evidence="5" type="ORF">HFQ381_LOCUS15878</name>
    <name evidence="7" type="ORF">QYT958_LOCUS7838</name>
    <name evidence="2" type="ORF">TIS948_LOCUS12314</name>
    <name evidence="8" type="ORF">TOA249_LOCUS20154</name>
    <name evidence="6" type="ORF">TSG867_LOCUS17681</name>
    <name evidence="4" type="ORF">UJA718_LOCUS3386</name>
</gene>
<dbReference type="EMBL" id="CAJOBR010000765">
    <property type="protein sequence ID" value="CAF4544371.1"/>
    <property type="molecule type" value="Genomic_DNA"/>
</dbReference>
<dbReference type="Proteomes" id="UP000663825">
    <property type="component" value="Unassembled WGS sequence"/>
</dbReference>
<keyword evidence="10" id="KW-1185">Reference proteome</keyword>
<dbReference type="EMBL" id="CAJOBP010000251">
    <property type="protein sequence ID" value="CAF4149622.1"/>
    <property type="molecule type" value="Genomic_DNA"/>
</dbReference>
<evidence type="ECO:0000256" key="1">
    <source>
        <dbReference type="SAM" id="SignalP"/>
    </source>
</evidence>
<dbReference type="EMBL" id="CAJOBS010001627">
    <property type="protein sequence ID" value="CAF4747783.1"/>
    <property type="molecule type" value="Genomic_DNA"/>
</dbReference>
<sequence>MTSIMQFFCIIGLALIPFVICTQQNKLPILSSEEQFTLEKRLLDSNSLPSIPLFRGSNLGIFVKKRPHNTVYDDAVMRRKEPYGTSLNNENILTKVFKNNEQYQRRFEDY</sequence>
<dbReference type="OrthoDB" id="9974143at2759"/>
<feature type="chain" id="PRO_5035694798" evidence="1">
    <location>
        <begin position="22"/>
        <end position="110"/>
    </location>
</feature>
<evidence type="ECO:0000313" key="5">
    <source>
        <dbReference type="EMBL" id="CAF4337497.1"/>
    </source>
</evidence>